<keyword evidence="2" id="KW-1185">Reference proteome</keyword>
<dbReference type="InterPro" id="IPR036866">
    <property type="entry name" value="RibonucZ/Hydroxyglut_hydro"/>
</dbReference>
<dbReference type="SUPFAM" id="SSF56281">
    <property type="entry name" value="Metallo-hydrolase/oxidoreductase"/>
    <property type="match status" value="1"/>
</dbReference>
<dbReference type="InterPro" id="IPR026360">
    <property type="entry name" value="Xnuc_lig_assoc"/>
</dbReference>
<dbReference type="RefSeq" id="WP_187725216.1">
    <property type="nucleotide sequence ID" value="NZ_CP060783.1"/>
</dbReference>
<dbReference type="InterPro" id="IPR050698">
    <property type="entry name" value="MBL"/>
</dbReference>
<dbReference type="NCBIfam" id="TIGR04122">
    <property type="entry name" value="Xnuc_lig_assoc"/>
    <property type="match status" value="1"/>
</dbReference>
<gene>
    <name evidence="1" type="ORF">H9K75_06955</name>
</gene>
<dbReference type="KEGG" id="daer:H9K75_06955"/>
<dbReference type="Proteomes" id="UP000516028">
    <property type="component" value="Chromosome"/>
</dbReference>
<sequence>MSDLITLTDRGLYCEAGDFFVDAWKPVHRSFVTHGHGDHAHIGMGEYWCSAASKDILNWRLGVQNIHTLDYGEQRRFGDVLVSLHPAGHILGSAQIRVEREGEVWVFTGDFKREPDPTCAPFEVVPCDVFICEATFAFPVYSWPAIEQEISRVLQWRELCESEGKAAILYAYSLGKAQRILAELNGKLDRPVLLHGAMERGVDVYRRANIALAPTELVMSLPGDTSFAGRLVLAPPSAQDSAWTRRFRSFEQAQASGWMQLRGNRRRRNLQRGFVISDHADWNALIETIRESGAHRVIATHGNTDALIPYLERELGVQAERLRTAYGDDEELTANAENVA</sequence>
<protein>
    <submittedName>
        <fullName evidence="1">Ligase-associated DNA damage response exonuclease</fullName>
        <ecNumber evidence="1">3.1.-.-</ecNumber>
    </submittedName>
</protein>
<evidence type="ECO:0000313" key="1">
    <source>
        <dbReference type="EMBL" id="QNP49672.1"/>
    </source>
</evidence>
<keyword evidence="1" id="KW-0436">Ligase</keyword>
<proteinExistence type="predicted"/>
<dbReference type="GO" id="GO:0016874">
    <property type="term" value="F:ligase activity"/>
    <property type="evidence" value="ECO:0007669"/>
    <property type="project" value="UniProtKB-KW"/>
</dbReference>
<dbReference type="GO" id="GO:0004521">
    <property type="term" value="F:RNA endonuclease activity"/>
    <property type="evidence" value="ECO:0007669"/>
    <property type="project" value="TreeGrafter"/>
</dbReference>
<dbReference type="Gene3D" id="3.60.15.10">
    <property type="entry name" value="Ribonuclease Z/Hydroxyacylglutathione hydrolase-like"/>
    <property type="match status" value="1"/>
</dbReference>
<dbReference type="EMBL" id="CP060783">
    <property type="protein sequence ID" value="QNP49672.1"/>
    <property type="molecule type" value="Genomic_DNA"/>
</dbReference>
<reference evidence="1 2" key="1">
    <citation type="submission" date="2020-08" db="EMBL/GenBank/DDBJ databases">
        <title>Genome sequence of Diaphorobacter aerolatus KACC 16536T.</title>
        <authorList>
            <person name="Hyun D.-W."/>
            <person name="Bae J.-W."/>
        </authorList>
    </citation>
    <scope>NUCLEOTIDE SEQUENCE [LARGE SCALE GENOMIC DNA]</scope>
    <source>
        <strain evidence="1 2">KACC 16536</strain>
    </source>
</reference>
<dbReference type="GO" id="GO:0004527">
    <property type="term" value="F:exonuclease activity"/>
    <property type="evidence" value="ECO:0007669"/>
    <property type="project" value="UniProtKB-KW"/>
</dbReference>
<organism evidence="1 2">
    <name type="scientific">Diaphorobacter aerolatus</name>
    <dbReference type="NCBI Taxonomy" id="1288495"/>
    <lineage>
        <taxon>Bacteria</taxon>
        <taxon>Pseudomonadati</taxon>
        <taxon>Pseudomonadota</taxon>
        <taxon>Betaproteobacteria</taxon>
        <taxon>Burkholderiales</taxon>
        <taxon>Comamonadaceae</taxon>
        <taxon>Diaphorobacter</taxon>
    </lineage>
</organism>
<keyword evidence="1" id="KW-0269">Exonuclease</keyword>
<dbReference type="EC" id="3.1.-.-" evidence="1"/>
<dbReference type="PANTHER" id="PTHR11203">
    <property type="entry name" value="CLEAVAGE AND POLYADENYLATION SPECIFICITY FACTOR FAMILY MEMBER"/>
    <property type="match status" value="1"/>
</dbReference>
<name>A0A7H0GN06_9BURK</name>
<keyword evidence="1" id="KW-0540">Nuclease</keyword>
<evidence type="ECO:0000313" key="2">
    <source>
        <dbReference type="Proteomes" id="UP000516028"/>
    </source>
</evidence>
<keyword evidence="1" id="KW-0378">Hydrolase</keyword>
<dbReference type="PANTHER" id="PTHR11203:SF49">
    <property type="entry name" value="BLL1145 PROTEIN"/>
    <property type="match status" value="1"/>
</dbReference>
<accession>A0A7H0GN06</accession>
<dbReference type="AlphaFoldDB" id="A0A7H0GN06"/>